<reference evidence="1" key="1">
    <citation type="submission" date="2021-06" db="EMBL/GenBank/DDBJ databases">
        <authorList>
            <person name="Kallberg Y."/>
            <person name="Tangrot J."/>
            <person name="Rosling A."/>
        </authorList>
    </citation>
    <scope>NUCLEOTIDE SEQUENCE</scope>
    <source>
        <strain evidence="1">AZ414A</strain>
    </source>
</reference>
<comment type="caution">
    <text evidence="1">The sequence shown here is derived from an EMBL/GenBank/DDBJ whole genome shotgun (WGS) entry which is preliminary data.</text>
</comment>
<keyword evidence="2" id="KW-1185">Reference proteome</keyword>
<sequence length="73" mass="8723">MSQEINQENTKNKLDENQIIFNFNNELSELFTQIISENEENNDIELCTSEYNNDIETELKLDNNNNEQNFDYI</sequence>
<evidence type="ECO:0000313" key="1">
    <source>
        <dbReference type="EMBL" id="CAG8436659.1"/>
    </source>
</evidence>
<dbReference type="AlphaFoldDB" id="A0A9N8YP24"/>
<protein>
    <submittedName>
        <fullName evidence="1">9009_t:CDS:1</fullName>
    </submittedName>
</protein>
<organism evidence="1 2">
    <name type="scientific">Diversispora eburnea</name>
    <dbReference type="NCBI Taxonomy" id="1213867"/>
    <lineage>
        <taxon>Eukaryota</taxon>
        <taxon>Fungi</taxon>
        <taxon>Fungi incertae sedis</taxon>
        <taxon>Mucoromycota</taxon>
        <taxon>Glomeromycotina</taxon>
        <taxon>Glomeromycetes</taxon>
        <taxon>Diversisporales</taxon>
        <taxon>Diversisporaceae</taxon>
        <taxon>Diversispora</taxon>
    </lineage>
</organism>
<proteinExistence type="predicted"/>
<gene>
    <name evidence="1" type="ORF">DEBURN_LOCUS1047</name>
</gene>
<feature type="non-terminal residue" evidence="1">
    <location>
        <position position="1"/>
    </location>
</feature>
<evidence type="ECO:0000313" key="2">
    <source>
        <dbReference type="Proteomes" id="UP000789706"/>
    </source>
</evidence>
<accession>A0A9N8YP24</accession>
<name>A0A9N8YP24_9GLOM</name>
<dbReference type="Proteomes" id="UP000789706">
    <property type="component" value="Unassembled WGS sequence"/>
</dbReference>
<dbReference type="EMBL" id="CAJVPK010000040">
    <property type="protein sequence ID" value="CAG8436659.1"/>
    <property type="molecule type" value="Genomic_DNA"/>
</dbReference>